<dbReference type="Proteomes" id="UP001732780">
    <property type="component" value="Chromosome 12"/>
</dbReference>
<dbReference type="AlphaFoldDB" id="A0A9W3HLW5"/>
<reference evidence="2" key="1">
    <citation type="submission" date="2025-08" db="UniProtKB">
        <authorList>
            <consortium name="RefSeq"/>
        </authorList>
    </citation>
    <scope>IDENTIFICATION</scope>
    <source>
        <tissue evidence="2">Blood</tissue>
    </source>
</reference>
<accession>A0A9W3HLW5</accession>
<dbReference type="RefSeq" id="XP_045376653.2">
    <property type="nucleotide sequence ID" value="XM_045520697.2"/>
</dbReference>
<name>A0A9W3HLW5_CAMBA</name>
<proteinExistence type="predicted"/>
<gene>
    <name evidence="2" type="primary">CIMIP4</name>
</gene>
<dbReference type="PANTHER" id="PTHR31702:SF2">
    <property type="entry name" value="TESTIS-EXPRESSED PROTEIN 33"/>
    <property type="match status" value="1"/>
</dbReference>
<sequence length="395" mass="43928">MEEKDCQGGRGALGPRLFGRAFEALAVGVTRAFQRGHSLQGSRRQAQGWGGGWMGQGRFGARKPWKQHGVTSGQWLGRWPQASLFSLQFILVYRDSVSFETTICVSLSTGLSSELPVPEQEPMELGHQAGTTTLTRAQLNNNKEGQQDMDPWRTARRPLNTSKFKYQVPVSPQPSLYQGDSPRGSPLGQASMEEIPPPPPTAVSQGAPRRDSQPGSPKKGSYRPSSGESRATFREGVQPCQGLEEGSSTGSQGQRSSSIPNNIRHKFRSNVVNQLVSEEQARRAIGEAFEGQKRTNSWASRIQSPTQITSIFSDYYNLGFNMRSNLFQGAPQETKSLMKASYTPEVIEKSVRDIEHWHGRKTDDLGRWHQKNAMNMNLQKALDEKEKSKNKSSKY</sequence>
<dbReference type="InterPro" id="IPR029234">
    <property type="entry name" value="CIMIP4"/>
</dbReference>
<keyword evidence="1" id="KW-1185">Reference proteome</keyword>
<organism evidence="1 2">
    <name type="scientific">Camelus bactrianus</name>
    <name type="common">Bactrian camel</name>
    <dbReference type="NCBI Taxonomy" id="9837"/>
    <lineage>
        <taxon>Eukaryota</taxon>
        <taxon>Metazoa</taxon>
        <taxon>Chordata</taxon>
        <taxon>Craniata</taxon>
        <taxon>Vertebrata</taxon>
        <taxon>Euteleostomi</taxon>
        <taxon>Mammalia</taxon>
        <taxon>Eutheria</taxon>
        <taxon>Laurasiatheria</taxon>
        <taxon>Artiodactyla</taxon>
        <taxon>Tylopoda</taxon>
        <taxon>Camelidae</taxon>
        <taxon>Camelus</taxon>
    </lineage>
</organism>
<evidence type="ECO:0000313" key="1">
    <source>
        <dbReference type="Proteomes" id="UP001732780"/>
    </source>
</evidence>
<evidence type="ECO:0000313" key="2">
    <source>
        <dbReference type="RefSeq" id="XP_045376653.2"/>
    </source>
</evidence>
<dbReference type="CTD" id="339669"/>
<protein>
    <submittedName>
        <fullName evidence="2">Ciliary microtubule inner protein 4 isoform X1</fullName>
    </submittedName>
</protein>
<dbReference type="PANTHER" id="PTHR31702">
    <property type="entry name" value="TESTIS-EXPRESSED PROTEIN 33"/>
    <property type="match status" value="1"/>
</dbReference>
<dbReference type="Pfam" id="PF15400">
    <property type="entry name" value="TEX33"/>
    <property type="match status" value="1"/>
</dbReference>